<dbReference type="Proteomes" id="UP000634308">
    <property type="component" value="Unassembled WGS sequence"/>
</dbReference>
<dbReference type="EMBL" id="BMQM01000010">
    <property type="protein sequence ID" value="GGR57013.1"/>
    <property type="molecule type" value="Genomic_DNA"/>
</dbReference>
<evidence type="ECO:0000256" key="3">
    <source>
        <dbReference type="ARBA" id="ARBA00023251"/>
    </source>
</evidence>
<dbReference type="CDD" id="cd08349">
    <property type="entry name" value="BLMA_like"/>
    <property type="match status" value="1"/>
</dbReference>
<evidence type="ECO:0000259" key="4">
    <source>
        <dbReference type="PROSITE" id="PS51819"/>
    </source>
</evidence>
<name>A0ABQ2RR44_9DEIO</name>
<evidence type="ECO:0000313" key="6">
    <source>
        <dbReference type="Proteomes" id="UP000634308"/>
    </source>
</evidence>
<dbReference type="InterPro" id="IPR029068">
    <property type="entry name" value="Glyas_Bleomycin-R_OHBP_Dase"/>
</dbReference>
<feature type="domain" description="VOC" evidence="4">
    <location>
        <begin position="27"/>
        <end position="152"/>
    </location>
</feature>
<keyword evidence="3" id="KW-0046">Antibiotic resistance</keyword>
<sequence length="152" mass="17205">MHPTATPDRYRAGMTDNQSLLPVTEWAALVPELMVSDLPHSLDVYTRMFGFTLNYTRPGFAYLSLGRAQWMLEQAQPGKAWLTGPLEVPFGRGINFQIVHPELDALHERLLAAGYPLFAPLNTETYMEGDTPHTQRQVLVQDPDGYLLRFTD</sequence>
<dbReference type="InterPro" id="IPR037523">
    <property type="entry name" value="VOC_core"/>
</dbReference>
<keyword evidence="6" id="KW-1185">Reference proteome</keyword>
<proteinExistence type="inferred from homology"/>
<gene>
    <name evidence="5" type="ORF">GCM10008959_18310</name>
</gene>
<evidence type="ECO:0000256" key="1">
    <source>
        <dbReference type="ARBA" id="ARBA00011051"/>
    </source>
</evidence>
<dbReference type="Pfam" id="PF00903">
    <property type="entry name" value="Glyoxalase"/>
    <property type="match status" value="1"/>
</dbReference>
<accession>A0ABQ2RR44</accession>
<dbReference type="InterPro" id="IPR000335">
    <property type="entry name" value="Bleomycin-R"/>
</dbReference>
<reference evidence="6" key="1">
    <citation type="journal article" date="2019" name="Int. J. Syst. Evol. Microbiol.">
        <title>The Global Catalogue of Microorganisms (GCM) 10K type strain sequencing project: providing services to taxonomists for standard genome sequencing and annotation.</title>
        <authorList>
            <consortium name="The Broad Institute Genomics Platform"/>
            <consortium name="The Broad Institute Genome Sequencing Center for Infectious Disease"/>
            <person name="Wu L."/>
            <person name="Ma J."/>
        </authorList>
    </citation>
    <scope>NUCLEOTIDE SEQUENCE [LARGE SCALE GENOMIC DNA]</scope>
    <source>
        <strain evidence="6">JCM 31404</strain>
    </source>
</reference>
<evidence type="ECO:0000313" key="5">
    <source>
        <dbReference type="EMBL" id="GGR57013.1"/>
    </source>
</evidence>
<organism evidence="5 6">
    <name type="scientific">Deinococcus seoulensis</name>
    <dbReference type="NCBI Taxonomy" id="1837379"/>
    <lineage>
        <taxon>Bacteria</taxon>
        <taxon>Thermotogati</taxon>
        <taxon>Deinococcota</taxon>
        <taxon>Deinococci</taxon>
        <taxon>Deinococcales</taxon>
        <taxon>Deinococcaceae</taxon>
        <taxon>Deinococcus</taxon>
    </lineage>
</organism>
<evidence type="ECO:0000256" key="2">
    <source>
        <dbReference type="ARBA" id="ARBA00021572"/>
    </source>
</evidence>
<dbReference type="PROSITE" id="PS51819">
    <property type="entry name" value="VOC"/>
    <property type="match status" value="1"/>
</dbReference>
<protein>
    <recommendedName>
        <fullName evidence="2">Bleomycin resistance protein</fullName>
    </recommendedName>
</protein>
<comment type="similarity">
    <text evidence="1">Belongs to the bleomycin resistance protein family.</text>
</comment>
<comment type="caution">
    <text evidence="5">The sequence shown here is derived from an EMBL/GenBank/DDBJ whole genome shotgun (WGS) entry which is preliminary data.</text>
</comment>
<dbReference type="SUPFAM" id="SSF54593">
    <property type="entry name" value="Glyoxalase/Bleomycin resistance protein/Dihydroxybiphenyl dioxygenase"/>
    <property type="match status" value="1"/>
</dbReference>
<dbReference type="InterPro" id="IPR004360">
    <property type="entry name" value="Glyas_Fos-R_dOase_dom"/>
</dbReference>
<dbReference type="Gene3D" id="3.10.180.10">
    <property type="entry name" value="2,3-Dihydroxybiphenyl 1,2-Dioxygenase, domain 1"/>
    <property type="match status" value="1"/>
</dbReference>